<dbReference type="EMBL" id="GL883107">
    <property type="protein sequence ID" value="EGG06693.1"/>
    <property type="molecule type" value="Genomic_DNA"/>
</dbReference>
<evidence type="ECO:0000313" key="1">
    <source>
        <dbReference type="EMBL" id="EGG06693.1"/>
    </source>
</evidence>
<dbReference type="KEGG" id="mlr:MELLADRAFT_63216"/>
<gene>
    <name evidence="1" type="ORF">MELLADRAFT_63216</name>
</gene>
<keyword evidence="2" id="KW-1185">Reference proteome</keyword>
<reference evidence="2" key="1">
    <citation type="journal article" date="2011" name="Proc. Natl. Acad. Sci. U.S.A.">
        <title>Obligate biotrophy features unraveled by the genomic analysis of rust fungi.</title>
        <authorList>
            <person name="Duplessis S."/>
            <person name="Cuomo C.A."/>
            <person name="Lin Y.-C."/>
            <person name="Aerts A."/>
            <person name="Tisserant E."/>
            <person name="Veneault-Fourrey C."/>
            <person name="Joly D.L."/>
            <person name="Hacquard S."/>
            <person name="Amselem J."/>
            <person name="Cantarel B.L."/>
            <person name="Chiu R."/>
            <person name="Coutinho P.M."/>
            <person name="Feau N."/>
            <person name="Field M."/>
            <person name="Frey P."/>
            <person name="Gelhaye E."/>
            <person name="Goldberg J."/>
            <person name="Grabherr M.G."/>
            <person name="Kodira C.D."/>
            <person name="Kohler A."/>
            <person name="Kuees U."/>
            <person name="Lindquist E.A."/>
            <person name="Lucas S.M."/>
            <person name="Mago R."/>
            <person name="Mauceli E."/>
            <person name="Morin E."/>
            <person name="Murat C."/>
            <person name="Pangilinan J.L."/>
            <person name="Park R."/>
            <person name="Pearson M."/>
            <person name="Quesneville H."/>
            <person name="Rouhier N."/>
            <person name="Sakthikumar S."/>
            <person name="Salamov A.A."/>
            <person name="Schmutz J."/>
            <person name="Selles B."/>
            <person name="Shapiro H."/>
            <person name="Tanguay P."/>
            <person name="Tuskan G.A."/>
            <person name="Henrissat B."/>
            <person name="Van de Peer Y."/>
            <person name="Rouze P."/>
            <person name="Ellis J.G."/>
            <person name="Dodds P.N."/>
            <person name="Schein J.E."/>
            <person name="Zhong S."/>
            <person name="Hamelin R.C."/>
            <person name="Grigoriev I.V."/>
            <person name="Szabo L.J."/>
            <person name="Martin F."/>
        </authorList>
    </citation>
    <scope>NUCLEOTIDE SEQUENCE [LARGE SCALE GENOMIC DNA]</scope>
    <source>
        <strain evidence="2">98AG31 / pathotype 3-4-7</strain>
    </source>
</reference>
<evidence type="ECO:0000313" key="2">
    <source>
        <dbReference type="Proteomes" id="UP000001072"/>
    </source>
</evidence>
<proteinExistence type="predicted"/>
<dbReference type="GeneID" id="18930060"/>
<dbReference type="AlphaFoldDB" id="F4RLV0"/>
<dbReference type="HOGENOM" id="CLU_092867_0_0_1"/>
<organism evidence="2">
    <name type="scientific">Melampsora larici-populina (strain 98AG31 / pathotype 3-4-7)</name>
    <name type="common">Poplar leaf rust fungus</name>
    <dbReference type="NCBI Taxonomy" id="747676"/>
    <lineage>
        <taxon>Eukaryota</taxon>
        <taxon>Fungi</taxon>
        <taxon>Dikarya</taxon>
        <taxon>Basidiomycota</taxon>
        <taxon>Pucciniomycotina</taxon>
        <taxon>Pucciniomycetes</taxon>
        <taxon>Pucciniales</taxon>
        <taxon>Melampsoraceae</taxon>
        <taxon>Melampsora</taxon>
    </lineage>
</organism>
<dbReference type="InParanoid" id="F4RLV0"/>
<protein>
    <submittedName>
        <fullName evidence="1">Uncharacterized protein</fullName>
    </submittedName>
</protein>
<dbReference type="Proteomes" id="UP000001072">
    <property type="component" value="Unassembled WGS sequence"/>
</dbReference>
<name>F4RLV0_MELLP</name>
<sequence>MLGAPALNLPLRFSSVFYLGNQVVTDNDGNGRFRIHETNVFFRQTEFRAVSLFVAGLRGESRLCSGNCYRIDGQVAGASGGGTPILFEMARGTIVLDPESANPVSLTNKVLTEGVGQVVEWFGRPVVGGIGREEERRVVEFYVTYVLDAAVTCTLSMDTLDVNNILQLRGNVFGFDVARNRWEVKVAEVRLVSKRERPRRSRRQRGLEAHRGWRSRRSRVRI</sequence>
<accession>F4RLV0</accession>
<dbReference type="VEuPathDB" id="FungiDB:MELLADRAFT_63216"/>
<dbReference type="RefSeq" id="XP_007410133.1">
    <property type="nucleotide sequence ID" value="XM_007410071.1"/>
</dbReference>